<evidence type="ECO:0008006" key="9">
    <source>
        <dbReference type="Google" id="ProtNLM"/>
    </source>
</evidence>
<dbReference type="Pfam" id="PF14223">
    <property type="entry name" value="Retrotran_gag_2"/>
    <property type="match status" value="1"/>
</dbReference>
<feature type="transmembrane region" description="Helical" evidence="6">
    <location>
        <begin position="230"/>
        <end position="249"/>
    </location>
</feature>
<evidence type="ECO:0000256" key="2">
    <source>
        <dbReference type="ARBA" id="ARBA00008707"/>
    </source>
</evidence>
<evidence type="ECO:0000313" key="8">
    <source>
        <dbReference type="Proteomes" id="UP000323000"/>
    </source>
</evidence>
<feature type="transmembrane region" description="Helical" evidence="6">
    <location>
        <begin position="192"/>
        <end position="210"/>
    </location>
</feature>
<evidence type="ECO:0000256" key="6">
    <source>
        <dbReference type="SAM" id="Phobius"/>
    </source>
</evidence>
<dbReference type="OrthoDB" id="657601at2759"/>
<evidence type="ECO:0000313" key="7">
    <source>
        <dbReference type="EMBL" id="TXG65649.1"/>
    </source>
</evidence>
<keyword evidence="8" id="KW-1185">Reference proteome</keyword>
<organism evidence="7 8">
    <name type="scientific">Acer yangbiense</name>
    <dbReference type="NCBI Taxonomy" id="1000413"/>
    <lineage>
        <taxon>Eukaryota</taxon>
        <taxon>Viridiplantae</taxon>
        <taxon>Streptophyta</taxon>
        <taxon>Embryophyta</taxon>
        <taxon>Tracheophyta</taxon>
        <taxon>Spermatophyta</taxon>
        <taxon>Magnoliopsida</taxon>
        <taxon>eudicotyledons</taxon>
        <taxon>Gunneridae</taxon>
        <taxon>Pentapetalae</taxon>
        <taxon>rosids</taxon>
        <taxon>malvids</taxon>
        <taxon>Sapindales</taxon>
        <taxon>Sapindaceae</taxon>
        <taxon>Hippocastanoideae</taxon>
        <taxon>Acereae</taxon>
        <taxon>Acer</taxon>
    </lineage>
</organism>
<dbReference type="GO" id="GO:0005737">
    <property type="term" value="C:cytoplasm"/>
    <property type="evidence" value="ECO:0007669"/>
    <property type="project" value="UniProtKB-ARBA"/>
</dbReference>
<dbReference type="PANTHER" id="PTHR31621:SF5">
    <property type="entry name" value="PROTEIN DMP10"/>
    <property type="match status" value="1"/>
</dbReference>
<feature type="transmembrane region" description="Helical" evidence="6">
    <location>
        <begin position="55"/>
        <end position="74"/>
    </location>
</feature>
<comment type="similarity">
    <text evidence="2">Belongs to the plant DMP1 protein family.</text>
</comment>
<evidence type="ECO:0000256" key="3">
    <source>
        <dbReference type="ARBA" id="ARBA00022692"/>
    </source>
</evidence>
<keyword evidence="4 6" id="KW-1133">Transmembrane helix</keyword>
<dbReference type="PANTHER" id="PTHR31621">
    <property type="entry name" value="PROTEIN DMP3"/>
    <property type="match status" value="1"/>
</dbReference>
<protein>
    <recommendedName>
        <fullName evidence="9">Retrotransposon Copia-like N-terminal domain-containing protein</fullName>
    </recommendedName>
</protein>
<accession>A0A5C7IA75</accession>
<evidence type="ECO:0000256" key="1">
    <source>
        <dbReference type="ARBA" id="ARBA00004141"/>
    </source>
</evidence>
<name>A0A5C7IA75_9ROSI</name>
<evidence type="ECO:0000256" key="4">
    <source>
        <dbReference type="ARBA" id="ARBA00022989"/>
    </source>
</evidence>
<reference evidence="8" key="1">
    <citation type="journal article" date="2019" name="Gigascience">
        <title>De novo genome assembly of the endangered Acer yangbiense, a plant species with extremely small populations endemic to Yunnan Province, China.</title>
        <authorList>
            <person name="Yang J."/>
            <person name="Wariss H.M."/>
            <person name="Tao L."/>
            <person name="Zhang R."/>
            <person name="Yun Q."/>
            <person name="Hollingsworth P."/>
            <person name="Dao Z."/>
            <person name="Luo G."/>
            <person name="Guo H."/>
            <person name="Ma Y."/>
            <person name="Sun W."/>
        </authorList>
    </citation>
    <scope>NUCLEOTIDE SEQUENCE [LARGE SCALE GENOMIC DNA]</scope>
    <source>
        <strain evidence="8">cv. Malutang</strain>
    </source>
</reference>
<dbReference type="Proteomes" id="UP000323000">
    <property type="component" value="Chromosome 3"/>
</dbReference>
<dbReference type="InterPro" id="IPR007770">
    <property type="entry name" value="DMP"/>
</dbReference>
<dbReference type="GO" id="GO:0010256">
    <property type="term" value="P:endomembrane system organization"/>
    <property type="evidence" value="ECO:0007669"/>
    <property type="project" value="TreeGrafter"/>
</dbReference>
<comment type="caution">
    <text evidence="7">The sequence shown here is derived from an EMBL/GenBank/DDBJ whole genome shotgun (WGS) entry which is preliminary data.</text>
</comment>
<dbReference type="GO" id="GO:0016020">
    <property type="term" value="C:membrane"/>
    <property type="evidence" value="ECO:0007669"/>
    <property type="project" value="UniProtKB-SubCell"/>
</dbReference>
<dbReference type="EMBL" id="VAHF01000003">
    <property type="protein sequence ID" value="TXG65649.1"/>
    <property type="molecule type" value="Genomic_DNA"/>
</dbReference>
<dbReference type="AlphaFoldDB" id="A0A5C7IA75"/>
<gene>
    <name evidence="7" type="ORF">EZV62_006924</name>
</gene>
<keyword evidence="5 6" id="KW-0472">Membrane</keyword>
<proteinExistence type="inferred from homology"/>
<evidence type="ECO:0000256" key="5">
    <source>
        <dbReference type="ARBA" id="ARBA00023136"/>
    </source>
</evidence>
<sequence>MAPLKIPKPSNKKLAIAANLSNLLPTGTVLAFQALMPSFTNNGSCMPSHKVLTSSAIISLSLVCFFSSLTDSFIANGKLYYGIATLNGLYIFNKNKNDDADDDVKDNNKVPNERDGDNRVQRIEEGAINLTDDEEILANNKVPSDKEEGNRAQHIEEGVVINRVYDKKKILADQKKILADQKKILAKYKIQPIDYVHAFCSLLVFMVYAMCSSDVMRCFHPHPSANVNVLMMNLPLAVGSAVSFLFMLFPTKRRGIGLPPKRLNQDGYVNNAFLDWEQQDQILLCWILSSISQDLLPQLVGAAASCEAWNVIDRLFSLQLKANMMQLKLQLQTLKKGTSSISEYLMKKKSLIDALMYSGIVMSEDDKIKYVMGGLRPEYDPFMAAMIASLEIESDPLWYPNSGATDHCTLEPNNLASRAKYQ</sequence>
<dbReference type="Pfam" id="PF05078">
    <property type="entry name" value="DUF679"/>
    <property type="match status" value="2"/>
</dbReference>
<keyword evidence="3 6" id="KW-0812">Transmembrane</keyword>
<comment type="subcellular location">
    <subcellularLocation>
        <location evidence="1">Membrane</location>
        <topology evidence="1">Multi-pass membrane protein</topology>
    </subcellularLocation>
</comment>